<dbReference type="InterPro" id="IPR051785">
    <property type="entry name" value="MMCE/EMCE_epimerase"/>
</dbReference>
<proteinExistence type="predicted"/>
<dbReference type="Gene3D" id="3.10.180.10">
    <property type="entry name" value="2,3-Dihydroxybiphenyl 1,2-Dioxygenase, domain 1"/>
    <property type="match status" value="1"/>
</dbReference>
<dbReference type="Pfam" id="PF13669">
    <property type="entry name" value="Glyoxalase_4"/>
    <property type="match status" value="1"/>
</dbReference>
<evidence type="ECO:0000313" key="4">
    <source>
        <dbReference type="Proteomes" id="UP001234495"/>
    </source>
</evidence>
<organism evidence="3 4">
    <name type="scientific">Metabacillus malikii</name>
    <dbReference type="NCBI Taxonomy" id="1504265"/>
    <lineage>
        <taxon>Bacteria</taxon>
        <taxon>Bacillati</taxon>
        <taxon>Bacillota</taxon>
        <taxon>Bacilli</taxon>
        <taxon>Bacillales</taxon>
        <taxon>Bacillaceae</taxon>
        <taxon>Metabacillus</taxon>
    </lineage>
</organism>
<dbReference type="InterPro" id="IPR029068">
    <property type="entry name" value="Glyas_Bleomycin-R_OHBP_Dase"/>
</dbReference>
<evidence type="ECO:0000313" key="3">
    <source>
        <dbReference type="EMBL" id="MDQ0229008.1"/>
    </source>
</evidence>
<dbReference type="PROSITE" id="PS51819">
    <property type="entry name" value="VOC"/>
    <property type="match status" value="1"/>
</dbReference>
<evidence type="ECO:0000256" key="1">
    <source>
        <dbReference type="ARBA" id="ARBA00022723"/>
    </source>
</evidence>
<comment type="caution">
    <text evidence="3">The sequence shown here is derived from an EMBL/GenBank/DDBJ whole genome shotgun (WGS) entry which is preliminary data.</text>
</comment>
<feature type="domain" description="VOC" evidence="2">
    <location>
        <begin position="8"/>
        <end position="153"/>
    </location>
</feature>
<dbReference type="SUPFAM" id="SSF54593">
    <property type="entry name" value="Glyoxalase/Bleomycin resistance protein/Dihydroxybiphenyl dioxygenase"/>
    <property type="match status" value="1"/>
</dbReference>
<keyword evidence="1" id="KW-0479">Metal-binding</keyword>
<dbReference type="Proteomes" id="UP001234495">
    <property type="component" value="Unassembled WGS sequence"/>
</dbReference>
<dbReference type="PANTHER" id="PTHR43048:SF3">
    <property type="entry name" value="METHYLMALONYL-COA EPIMERASE, MITOCHONDRIAL"/>
    <property type="match status" value="1"/>
</dbReference>
<dbReference type="EMBL" id="JAUSUD010000001">
    <property type="protein sequence ID" value="MDQ0229008.1"/>
    <property type="molecule type" value="Genomic_DNA"/>
</dbReference>
<keyword evidence="4" id="KW-1185">Reference proteome</keyword>
<dbReference type="RefSeq" id="WP_307335993.1">
    <property type="nucleotide sequence ID" value="NZ_JAUSUD010000001.1"/>
</dbReference>
<dbReference type="InterPro" id="IPR037523">
    <property type="entry name" value="VOC_core"/>
</dbReference>
<name>A0ABT9ZBM8_9BACI</name>
<protein>
    <recommendedName>
        <fullName evidence="2">VOC domain-containing protein</fullName>
    </recommendedName>
</protein>
<dbReference type="PANTHER" id="PTHR43048">
    <property type="entry name" value="METHYLMALONYL-COA EPIMERASE"/>
    <property type="match status" value="1"/>
</dbReference>
<reference evidence="3 4" key="1">
    <citation type="submission" date="2023-07" db="EMBL/GenBank/DDBJ databases">
        <title>Genomic Encyclopedia of Type Strains, Phase IV (KMG-IV): sequencing the most valuable type-strain genomes for metagenomic binning, comparative biology and taxonomic classification.</title>
        <authorList>
            <person name="Goeker M."/>
        </authorList>
    </citation>
    <scope>NUCLEOTIDE SEQUENCE [LARGE SCALE GENOMIC DNA]</scope>
    <source>
        <strain evidence="3 4">DSM 29005</strain>
    </source>
</reference>
<evidence type="ECO:0000259" key="2">
    <source>
        <dbReference type="PROSITE" id="PS51819"/>
    </source>
</evidence>
<gene>
    <name evidence="3" type="ORF">J2S19_000258</name>
</gene>
<accession>A0ABT9ZBM8</accession>
<sequence>MNKIDNPHLVKLGLVVDDIEATAKHFSRLFGIEMPKIIMPAEEYSPDPTGATYTVFRGEHVPARVKLANLQMGAVTVELLEPVDDKSPYAEFKQKHGQGVQFITFTVGGFEENISFVENQGIPLVHKGEYGSGRYCFMDSVQQLGVMLGLQELGPKK</sequence>